<dbReference type="OrthoDB" id="3562691at2759"/>
<dbReference type="Proteomes" id="UP000443090">
    <property type="component" value="Unassembled WGS sequence"/>
</dbReference>
<gene>
    <name evidence="3" type="ORF">LOCC1_G001766</name>
</gene>
<evidence type="ECO:0000313" key="4">
    <source>
        <dbReference type="Proteomes" id="UP000443090"/>
    </source>
</evidence>
<name>A0A8H8UI52_9HELO</name>
<keyword evidence="2" id="KW-0472">Membrane</keyword>
<comment type="caution">
    <text evidence="3">The sequence shown here is derived from an EMBL/GenBank/DDBJ whole genome shotgun (WGS) entry which is preliminary data.</text>
</comment>
<keyword evidence="4" id="KW-1185">Reference proteome</keyword>
<protein>
    <submittedName>
        <fullName evidence="3">Uncharacterized protein</fullName>
    </submittedName>
</protein>
<feature type="region of interest" description="Disordered" evidence="1">
    <location>
        <begin position="41"/>
        <end position="64"/>
    </location>
</feature>
<keyword evidence="2" id="KW-1133">Transmembrane helix</keyword>
<accession>A0A8H8UI52</accession>
<evidence type="ECO:0000313" key="3">
    <source>
        <dbReference type="EMBL" id="TVY46073.1"/>
    </source>
</evidence>
<keyword evidence="2" id="KW-0812">Transmembrane</keyword>
<reference evidence="3 4" key="1">
    <citation type="submission" date="2018-05" db="EMBL/GenBank/DDBJ databases">
        <title>Genome sequencing and assembly of the regulated plant pathogen Lachnellula willkommii and related sister species for the development of diagnostic species identification markers.</title>
        <authorList>
            <person name="Giroux E."/>
            <person name="Bilodeau G."/>
        </authorList>
    </citation>
    <scope>NUCLEOTIDE SEQUENCE [LARGE SCALE GENOMIC DNA]</scope>
    <source>
        <strain evidence="3 4">CBS 160.35</strain>
    </source>
</reference>
<proteinExistence type="predicted"/>
<sequence length="64" mass="6721">MPAPQSILSRQRTPLAIGAFLTGSALFVGLKWRAVMARSEAAKKASSKDTNGNFSVDAGRSGKI</sequence>
<evidence type="ECO:0000256" key="1">
    <source>
        <dbReference type="SAM" id="MobiDB-lite"/>
    </source>
</evidence>
<feature type="transmembrane region" description="Helical" evidence="2">
    <location>
        <begin position="15"/>
        <end position="34"/>
    </location>
</feature>
<evidence type="ECO:0000256" key="2">
    <source>
        <dbReference type="SAM" id="Phobius"/>
    </source>
</evidence>
<dbReference type="AlphaFoldDB" id="A0A8H8UI52"/>
<dbReference type="EMBL" id="QGMI01000168">
    <property type="protein sequence ID" value="TVY46073.1"/>
    <property type="molecule type" value="Genomic_DNA"/>
</dbReference>
<organism evidence="3 4">
    <name type="scientific">Lachnellula occidentalis</name>
    <dbReference type="NCBI Taxonomy" id="215460"/>
    <lineage>
        <taxon>Eukaryota</taxon>
        <taxon>Fungi</taxon>
        <taxon>Dikarya</taxon>
        <taxon>Ascomycota</taxon>
        <taxon>Pezizomycotina</taxon>
        <taxon>Leotiomycetes</taxon>
        <taxon>Helotiales</taxon>
        <taxon>Lachnaceae</taxon>
        <taxon>Lachnellula</taxon>
    </lineage>
</organism>